<evidence type="ECO:0000313" key="2">
    <source>
        <dbReference type="Proteomes" id="UP000268093"/>
    </source>
</evidence>
<keyword evidence="2" id="KW-1185">Reference proteome</keyword>
<sequence length="129" mass="14330">MVRTIDNAGGFCMNVPSKPAGRNTYIHVTPGRIITTSHTQKPTRPPPVRHLQLPVSAAGHYPAHLHLHLRARTGAFSDGQEQDGHPRTILEGRADRRAPEPICVHGVHCDGRQDHDLVILRYGAVRCWM</sequence>
<dbReference type="Proteomes" id="UP000268093">
    <property type="component" value="Unassembled WGS sequence"/>
</dbReference>
<reference evidence="1 2" key="1">
    <citation type="journal article" date="2018" name="New Phytol.">
        <title>Phylogenomics of Endogonaceae and evolution of mycorrhizas within Mucoromycota.</title>
        <authorList>
            <person name="Chang Y."/>
            <person name="Desiro A."/>
            <person name="Na H."/>
            <person name="Sandor L."/>
            <person name="Lipzen A."/>
            <person name="Clum A."/>
            <person name="Barry K."/>
            <person name="Grigoriev I.V."/>
            <person name="Martin F.M."/>
            <person name="Stajich J.E."/>
            <person name="Smith M.E."/>
            <person name="Bonito G."/>
            <person name="Spatafora J.W."/>
        </authorList>
    </citation>
    <scope>NUCLEOTIDE SEQUENCE [LARGE SCALE GENOMIC DNA]</scope>
    <source>
        <strain evidence="1 2">GMNB39</strain>
    </source>
</reference>
<accession>A0A433D3Z5</accession>
<comment type="caution">
    <text evidence="1">The sequence shown here is derived from an EMBL/GenBank/DDBJ whole genome shotgun (WGS) entry which is preliminary data.</text>
</comment>
<evidence type="ECO:0000313" key="1">
    <source>
        <dbReference type="EMBL" id="RUP45558.1"/>
    </source>
</evidence>
<dbReference type="AlphaFoldDB" id="A0A433D3Z5"/>
<name>A0A433D3Z5_9FUNG</name>
<dbReference type="OrthoDB" id="204711at2759"/>
<protein>
    <submittedName>
        <fullName evidence="1">Uncharacterized protein</fullName>
    </submittedName>
</protein>
<proteinExistence type="predicted"/>
<organism evidence="1 2">
    <name type="scientific">Jimgerdemannia flammicorona</name>
    <dbReference type="NCBI Taxonomy" id="994334"/>
    <lineage>
        <taxon>Eukaryota</taxon>
        <taxon>Fungi</taxon>
        <taxon>Fungi incertae sedis</taxon>
        <taxon>Mucoromycota</taxon>
        <taxon>Mucoromycotina</taxon>
        <taxon>Endogonomycetes</taxon>
        <taxon>Endogonales</taxon>
        <taxon>Endogonaceae</taxon>
        <taxon>Jimgerdemannia</taxon>
    </lineage>
</organism>
<dbReference type="EMBL" id="RBNI01007101">
    <property type="protein sequence ID" value="RUP45558.1"/>
    <property type="molecule type" value="Genomic_DNA"/>
</dbReference>
<gene>
    <name evidence="1" type="ORF">BC936DRAFT_148024</name>
</gene>